<dbReference type="OrthoDB" id="132546at2157"/>
<dbReference type="Proteomes" id="UP000003751">
    <property type="component" value="Unassembled WGS sequence"/>
</dbReference>
<feature type="compositionally biased region" description="Basic and acidic residues" evidence="2">
    <location>
        <begin position="16"/>
        <end position="25"/>
    </location>
</feature>
<dbReference type="CDD" id="cd03801">
    <property type="entry name" value="GT4_PimA-like"/>
    <property type="match status" value="1"/>
</dbReference>
<evidence type="ECO:0000313" key="4">
    <source>
        <dbReference type="EMBL" id="EFW90791.1"/>
    </source>
</evidence>
<reference evidence="4 6" key="1">
    <citation type="journal article" date="2014" name="ISME J.">
        <title>Trehalose/2-sulfotrehalose biosynthesis and glycine-betaine uptake are widely spread mechanisms for osmoadaptation in the Halobacteriales.</title>
        <authorList>
            <person name="Youssef N.H."/>
            <person name="Savage-Ashlock K.N."/>
            <person name="McCully A.L."/>
            <person name="Luedtke B."/>
            <person name="Shaw E.I."/>
            <person name="Hoff W.D."/>
            <person name="Elshahed M.S."/>
        </authorList>
    </citation>
    <scope>NUCLEOTIDE SEQUENCE [LARGE SCALE GENOMIC DNA]</scope>
    <source>
        <strain evidence="4 6">DX253</strain>
    </source>
</reference>
<dbReference type="eggNOG" id="arCOG01403">
    <property type="taxonomic scope" value="Archaea"/>
</dbReference>
<reference evidence="7" key="2">
    <citation type="submission" date="2016-11" db="EMBL/GenBank/DDBJ databases">
        <authorList>
            <person name="Varghese N."/>
            <person name="Submissions S."/>
        </authorList>
    </citation>
    <scope>NUCLEOTIDE SEQUENCE [LARGE SCALE GENOMIC DNA]</scope>
    <source>
        <strain evidence="7">DX253</strain>
    </source>
</reference>
<dbReference type="InterPro" id="IPR001296">
    <property type="entry name" value="Glyco_trans_1"/>
</dbReference>
<dbReference type="EMBL" id="FRAN01000001">
    <property type="protein sequence ID" value="SHK22384.1"/>
    <property type="molecule type" value="Genomic_DNA"/>
</dbReference>
<dbReference type="PANTHER" id="PTHR46401:SF2">
    <property type="entry name" value="GLYCOSYLTRANSFERASE WBBK-RELATED"/>
    <property type="match status" value="1"/>
</dbReference>
<evidence type="ECO:0000313" key="7">
    <source>
        <dbReference type="Proteomes" id="UP000184203"/>
    </source>
</evidence>
<name>E7QWY8_HALPU</name>
<dbReference type="Pfam" id="PF00534">
    <property type="entry name" value="Glycos_transf_1"/>
    <property type="match status" value="1"/>
</dbReference>
<evidence type="ECO:0000256" key="1">
    <source>
        <dbReference type="ARBA" id="ARBA00022679"/>
    </source>
</evidence>
<evidence type="ECO:0000256" key="2">
    <source>
        <dbReference type="SAM" id="MobiDB-lite"/>
    </source>
</evidence>
<feature type="domain" description="Glycosyl transferase family 1" evidence="3">
    <location>
        <begin position="221"/>
        <end position="377"/>
    </location>
</feature>
<keyword evidence="7" id="KW-1185">Reference proteome</keyword>
<dbReference type="PANTHER" id="PTHR46401">
    <property type="entry name" value="GLYCOSYLTRANSFERASE WBBK-RELATED"/>
    <property type="match status" value="1"/>
</dbReference>
<evidence type="ECO:0000259" key="3">
    <source>
        <dbReference type="Pfam" id="PF00534"/>
    </source>
</evidence>
<feature type="region of interest" description="Disordered" evidence="2">
    <location>
        <begin position="1"/>
        <end position="25"/>
    </location>
</feature>
<dbReference type="SUPFAM" id="SSF53756">
    <property type="entry name" value="UDP-Glycosyltransferase/glycogen phosphorylase"/>
    <property type="match status" value="1"/>
</dbReference>
<dbReference type="GO" id="GO:0016757">
    <property type="term" value="F:glycosyltransferase activity"/>
    <property type="evidence" value="ECO:0007669"/>
    <property type="project" value="InterPro"/>
</dbReference>
<dbReference type="Proteomes" id="UP000184203">
    <property type="component" value="Unassembled WGS sequence"/>
</dbReference>
<dbReference type="STRING" id="797209.GCA_000376445_03111"/>
<evidence type="ECO:0000313" key="5">
    <source>
        <dbReference type="EMBL" id="SHK22384.1"/>
    </source>
</evidence>
<gene>
    <name evidence="5" type="ORF">SAMN05444342_1007</name>
    <name evidence="4" type="ORF">ZOD2009_16633</name>
</gene>
<keyword evidence="1 4" id="KW-0808">Transferase</keyword>
<reference evidence="5" key="3">
    <citation type="submission" date="2016-11" db="EMBL/GenBank/DDBJ databases">
        <authorList>
            <person name="Jaros S."/>
            <person name="Januszkiewicz K."/>
            <person name="Wedrychowicz H."/>
        </authorList>
    </citation>
    <scope>NUCLEOTIDE SEQUENCE [LARGE SCALE GENOMIC DNA]</scope>
    <source>
        <strain evidence="5">DX253</strain>
    </source>
</reference>
<dbReference type="PATRIC" id="fig|797209.4.peg.3249"/>
<sequence>MSSGNRLHQRGVETPQTEHDSGDVRWRVDERAEELSIGMYYRKAGTRDAGGVVMYVQELLDALSAHQSAYLYTENGELTPKMRTTDAEIVPLSVAGALDSLSSRVLPGLAETLVPLLGAIRDGTIRHMNETLDVLVTHNYLDDLVLSNLLDVPVVRVFHGFERTGLGTTAHGLLSDSYSIVNSVQTSAEFVEELGHEPDGIVYPGVDTDLFHPDAPPVFERDAPSVLFVGRFVESKGLFDLIDALAAGRGAGTEDVHLSIVGRGDREAVERSVERHGLESSVTIVGSVPHDDLPGYYTAADVVCSPSHYESFGMVNMEAMACGTPVITTTVDGVTEYAIDRETALLVPPESPDAIADAIATAVDSAELRTRLATQGRAVAERYSWEQSSKRLADLCFDIVDGN</sequence>
<organism evidence="4 6">
    <name type="scientific">Haladaptatus paucihalophilus DX253</name>
    <dbReference type="NCBI Taxonomy" id="797209"/>
    <lineage>
        <taxon>Archaea</taxon>
        <taxon>Methanobacteriati</taxon>
        <taxon>Methanobacteriota</taxon>
        <taxon>Stenosarchaea group</taxon>
        <taxon>Halobacteria</taxon>
        <taxon>Halobacteriales</taxon>
        <taxon>Haladaptataceae</taxon>
        <taxon>Haladaptatus</taxon>
    </lineage>
</organism>
<dbReference type="AlphaFoldDB" id="E7QWY8"/>
<evidence type="ECO:0000313" key="6">
    <source>
        <dbReference type="Proteomes" id="UP000003751"/>
    </source>
</evidence>
<protein>
    <submittedName>
        <fullName evidence="4">Glycosyl transferase group 1</fullName>
    </submittedName>
    <submittedName>
        <fullName evidence="5">Glycosyltransferase involved in cell wall bisynthesis</fullName>
    </submittedName>
</protein>
<dbReference type="RefSeq" id="WP_007981681.1">
    <property type="nucleotide sequence ID" value="NZ_AEMG01000019.1"/>
</dbReference>
<dbReference type="EMBL" id="AEMG01000019">
    <property type="protein sequence ID" value="EFW90791.1"/>
    <property type="molecule type" value="Genomic_DNA"/>
</dbReference>
<dbReference type="Gene3D" id="3.40.50.2000">
    <property type="entry name" value="Glycogen Phosphorylase B"/>
    <property type="match status" value="2"/>
</dbReference>
<proteinExistence type="predicted"/>
<accession>E7QWY8</accession>